<feature type="transmembrane region" description="Helical" evidence="7">
    <location>
        <begin position="6"/>
        <end position="22"/>
    </location>
</feature>
<evidence type="ECO:0000256" key="4">
    <source>
        <dbReference type="ARBA" id="ARBA00022692"/>
    </source>
</evidence>
<keyword evidence="9" id="KW-1185">Reference proteome</keyword>
<accession>A0ABV8B1L1</accession>
<sequence>MSFIWSLIIGGIIGWAASLLTGRDIPGGIIGNIIAGFIGAWLGTAIFGEWGPEVGGFDLIPAIIGAVLLALIVSFIMRRMGNNRGHA</sequence>
<reference evidence="9" key="1">
    <citation type="journal article" date="2019" name="Int. J. Syst. Evol. Microbiol.">
        <title>The Global Catalogue of Microorganisms (GCM) 10K type strain sequencing project: providing services to taxonomists for standard genome sequencing and annotation.</title>
        <authorList>
            <consortium name="The Broad Institute Genomics Platform"/>
            <consortium name="The Broad Institute Genome Sequencing Center for Infectious Disease"/>
            <person name="Wu L."/>
            <person name="Ma J."/>
        </authorList>
    </citation>
    <scope>NUCLEOTIDE SEQUENCE [LARGE SCALE GENOMIC DNA]</scope>
    <source>
        <strain evidence="9">CCUG 61889</strain>
    </source>
</reference>
<keyword evidence="5 7" id="KW-1133">Transmembrane helix</keyword>
<evidence type="ECO:0000256" key="5">
    <source>
        <dbReference type="ARBA" id="ARBA00022989"/>
    </source>
</evidence>
<evidence type="ECO:0000313" key="9">
    <source>
        <dbReference type="Proteomes" id="UP001595752"/>
    </source>
</evidence>
<name>A0ABV8B1L1_9BACI</name>
<organism evidence="8 9">
    <name type="scientific">Bacillus songklensis</name>
    <dbReference type="NCBI Taxonomy" id="1069116"/>
    <lineage>
        <taxon>Bacteria</taxon>
        <taxon>Bacillati</taxon>
        <taxon>Bacillota</taxon>
        <taxon>Bacilli</taxon>
        <taxon>Bacillales</taxon>
        <taxon>Bacillaceae</taxon>
        <taxon>Bacillus</taxon>
    </lineage>
</organism>
<dbReference type="PANTHER" id="PTHR33884:SF3">
    <property type="entry name" value="UPF0410 PROTEIN YMGE"/>
    <property type="match status" value="1"/>
</dbReference>
<comment type="similarity">
    <text evidence="2">Belongs to the UPF0410 family.</text>
</comment>
<keyword evidence="3" id="KW-1003">Cell membrane</keyword>
<evidence type="ECO:0000313" key="8">
    <source>
        <dbReference type="EMBL" id="MFC3883434.1"/>
    </source>
</evidence>
<gene>
    <name evidence="8" type="ORF">ACFOU2_07845</name>
</gene>
<evidence type="ECO:0000256" key="6">
    <source>
        <dbReference type="ARBA" id="ARBA00023136"/>
    </source>
</evidence>
<feature type="transmembrane region" description="Helical" evidence="7">
    <location>
        <begin position="29"/>
        <end position="47"/>
    </location>
</feature>
<dbReference type="InterPro" id="IPR007341">
    <property type="entry name" value="Transgly_assoc"/>
</dbReference>
<evidence type="ECO:0000256" key="7">
    <source>
        <dbReference type="SAM" id="Phobius"/>
    </source>
</evidence>
<dbReference type="RefSeq" id="WP_377913910.1">
    <property type="nucleotide sequence ID" value="NZ_JBHRZT010000030.1"/>
</dbReference>
<comment type="subcellular location">
    <subcellularLocation>
        <location evidence="1">Cell membrane</location>
        <topology evidence="1">Multi-pass membrane protein</topology>
    </subcellularLocation>
</comment>
<dbReference type="Pfam" id="PF04226">
    <property type="entry name" value="Transgly_assoc"/>
    <property type="match status" value="1"/>
</dbReference>
<proteinExistence type="inferred from homology"/>
<feature type="transmembrane region" description="Helical" evidence="7">
    <location>
        <begin position="59"/>
        <end position="77"/>
    </location>
</feature>
<evidence type="ECO:0000256" key="1">
    <source>
        <dbReference type="ARBA" id="ARBA00004651"/>
    </source>
</evidence>
<dbReference type="EMBL" id="JBHRZT010000030">
    <property type="protein sequence ID" value="MFC3883434.1"/>
    <property type="molecule type" value="Genomic_DNA"/>
</dbReference>
<dbReference type="PANTHER" id="PTHR33884">
    <property type="entry name" value="UPF0410 PROTEIN YMGE"/>
    <property type="match status" value="1"/>
</dbReference>
<dbReference type="Proteomes" id="UP001595752">
    <property type="component" value="Unassembled WGS sequence"/>
</dbReference>
<comment type="caution">
    <text evidence="8">The sequence shown here is derived from an EMBL/GenBank/DDBJ whole genome shotgun (WGS) entry which is preliminary data.</text>
</comment>
<keyword evidence="4 7" id="KW-0812">Transmembrane</keyword>
<evidence type="ECO:0000256" key="3">
    <source>
        <dbReference type="ARBA" id="ARBA00022475"/>
    </source>
</evidence>
<keyword evidence="6 7" id="KW-0472">Membrane</keyword>
<evidence type="ECO:0000256" key="2">
    <source>
        <dbReference type="ARBA" id="ARBA00011006"/>
    </source>
</evidence>
<protein>
    <submittedName>
        <fullName evidence="8">GlsB/YeaQ/YmgE family stress response membrane protein</fullName>
    </submittedName>
</protein>